<dbReference type="STRING" id="660521.SAMN04487949_2833"/>
<dbReference type="EMBL" id="FNHL01000004">
    <property type="protein sequence ID" value="SDM91545.1"/>
    <property type="molecule type" value="Genomic_DNA"/>
</dbReference>
<evidence type="ECO:0000313" key="2">
    <source>
        <dbReference type="Proteomes" id="UP000199451"/>
    </source>
</evidence>
<dbReference type="AlphaFoldDB" id="A0A1G9X5A0"/>
<dbReference type="OrthoDB" id="202777at2157"/>
<name>A0A1G9X5A0_9EURY</name>
<dbReference type="Pfam" id="PF20126">
    <property type="entry name" value="TumE"/>
    <property type="match status" value="1"/>
</dbReference>
<dbReference type="RefSeq" id="WP_089698462.1">
    <property type="nucleotide sequence ID" value="NZ_FNHL01000004.1"/>
</dbReference>
<dbReference type="InterPro" id="IPR045397">
    <property type="entry name" value="TumE-like"/>
</dbReference>
<accession>A0A1G9X5A0</accession>
<evidence type="ECO:0000313" key="1">
    <source>
        <dbReference type="EMBL" id="SDM91545.1"/>
    </source>
</evidence>
<protein>
    <submittedName>
        <fullName evidence="1">Uncharacterized protein</fullName>
    </submittedName>
</protein>
<reference evidence="2" key="1">
    <citation type="submission" date="2016-10" db="EMBL/GenBank/DDBJ databases">
        <authorList>
            <person name="Varghese N."/>
            <person name="Submissions S."/>
        </authorList>
    </citation>
    <scope>NUCLEOTIDE SEQUENCE [LARGE SCALE GENOMIC DNA]</scope>
    <source>
        <strain evidence="2">CGMCC 1.10119</strain>
    </source>
</reference>
<keyword evidence="2" id="KW-1185">Reference proteome</keyword>
<gene>
    <name evidence="1" type="ORF">SAMN04487949_2833</name>
</gene>
<proteinExistence type="predicted"/>
<organism evidence="1 2">
    <name type="scientific">Halogranum gelatinilyticum</name>
    <dbReference type="NCBI Taxonomy" id="660521"/>
    <lineage>
        <taxon>Archaea</taxon>
        <taxon>Methanobacteriati</taxon>
        <taxon>Methanobacteriota</taxon>
        <taxon>Stenosarchaea group</taxon>
        <taxon>Halobacteria</taxon>
        <taxon>Halobacteriales</taxon>
        <taxon>Haloferacaceae</taxon>
    </lineage>
</organism>
<dbReference type="Proteomes" id="UP000199451">
    <property type="component" value="Unassembled WGS sequence"/>
</dbReference>
<sequence length="140" mass="16025">MSDDGKTLNEALLRAVARRLGSLTLVDSVSVFPRTKPESVVATLDTVYYPDTVETAVLEVRAYVNDDFHVTYREDWGGDEWMCRWDRHDNPHNERDHFHHPPAARTTDATDRDYPTELTSLLKHVLSEVDTRIGAVWETA</sequence>